<gene>
    <name evidence="1" type="ORF">CHS0354_027711</name>
</gene>
<sequence length="57" mass="6645">MVFLHLCHEKLADMKQTGVQSNLKLGESRESSYETAVLRSEDENRFKIPKIKNRKLP</sequence>
<dbReference type="EMBL" id="JAEAOA010001674">
    <property type="protein sequence ID" value="KAK3576267.1"/>
    <property type="molecule type" value="Genomic_DNA"/>
</dbReference>
<protein>
    <submittedName>
        <fullName evidence="1">Uncharacterized protein</fullName>
    </submittedName>
</protein>
<evidence type="ECO:0000313" key="2">
    <source>
        <dbReference type="Proteomes" id="UP001195483"/>
    </source>
</evidence>
<reference evidence="1" key="2">
    <citation type="journal article" date="2021" name="Genome Biol. Evol.">
        <title>Developing a high-quality reference genome for a parasitic bivalve with doubly uniparental inheritance (Bivalvia: Unionida).</title>
        <authorList>
            <person name="Smith C.H."/>
        </authorList>
    </citation>
    <scope>NUCLEOTIDE SEQUENCE</scope>
    <source>
        <strain evidence="1">CHS0354</strain>
        <tissue evidence="1">Mantle</tissue>
    </source>
</reference>
<proteinExistence type="predicted"/>
<name>A0AAE0RMM3_9BIVA</name>
<comment type="caution">
    <text evidence="1">The sequence shown here is derived from an EMBL/GenBank/DDBJ whole genome shotgun (WGS) entry which is preliminary data.</text>
</comment>
<evidence type="ECO:0000313" key="1">
    <source>
        <dbReference type="EMBL" id="KAK3576267.1"/>
    </source>
</evidence>
<reference evidence="1" key="3">
    <citation type="submission" date="2023-05" db="EMBL/GenBank/DDBJ databases">
        <authorList>
            <person name="Smith C.H."/>
        </authorList>
    </citation>
    <scope>NUCLEOTIDE SEQUENCE</scope>
    <source>
        <strain evidence="1">CHS0354</strain>
        <tissue evidence="1">Mantle</tissue>
    </source>
</reference>
<accession>A0AAE0RMM3</accession>
<organism evidence="1 2">
    <name type="scientific">Potamilus streckersoni</name>
    <dbReference type="NCBI Taxonomy" id="2493646"/>
    <lineage>
        <taxon>Eukaryota</taxon>
        <taxon>Metazoa</taxon>
        <taxon>Spiralia</taxon>
        <taxon>Lophotrochozoa</taxon>
        <taxon>Mollusca</taxon>
        <taxon>Bivalvia</taxon>
        <taxon>Autobranchia</taxon>
        <taxon>Heteroconchia</taxon>
        <taxon>Palaeoheterodonta</taxon>
        <taxon>Unionida</taxon>
        <taxon>Unionoidea</taxon>
        <taxon>Unionidae</taxon>
        <taxon>Ambleminae</taxon>
        <taxon>Lampsilini</taxon>
        <taxon>Potamilus</taxon>
    </lineage>
</organism>
<dbReference type="Proteomes" id="UP001195483">
    <property type="component" value="Unassembled WGS sequence"/>
</dbReference>
<reference evidence="1" key="1">
    <citation type="journal article" date="2021" name="Genome Biol. Evol.">
        <title>A High-Quality Reference Genome for a Parasitic Bivalve with Doubly Uniparental Inheritance (Bivalvia: Unionida).</title>
        <authorList>
            <person name="Smith C.H."/>
        </authorList>
    </citation>
    <scope>NUCLEOTIDE SEQUENCE</scope>
    <source>
        <strain evidence="1">CHS0354</strain>
    </source>
</reference>
<dbReference type="AlphaFoldDB" id="A0AAE0RMM3"/>
<keyword evidence="2" id="KW-1185">Reference proteome</keyword>
<feature type="non-terminal residue" evidence="1">
    <location>
        <position position="57"/>
    </location>
</feature>